<keyword evidence="7" id="KW-0326">Glycosidase</keyword>
<accession>A0AAD7BN57</accession>
<evidence type="ECO:0000256" key="2">
    <source>
        <dbReference type="ARBA" id="ARBA00004834"/>
    </source>
</evidence>
<comment type="similarity">
    <text evidence="3">Belongs to the glycosyl hydrolase 51 family.</text>
</comment>
<comment type="caution">
    <text evidence="10">The sequence shown here is derived from an EMBL/GenBank/DDBJ whole genome shotgun (WGS) entry which is preliminary data.</text>
</comment>
<evidence type="ECO:0000313" key="11">
    <source>
        <dbReference type="Proteomes" id="UP001221142"/>
    </source>
</evidence>
<comment type="pathway">
    <text evidence="2">Glycan metabolism; L-arabinan degradation.</text>
</comment>
<dbReference type="SMART" id="SM00813">
    <property type="entry name" value="Alpha-L-AF_C"/>
    <property type="match status" value="1"/>
</dbReference>
<gene>
    <name evidence="10" type="ORF">FB45DRAFT_922672</name>
</gene>
<dbReference type="Pfam" id="PF22848">
    <property type="entry name" value="ASD1_dom"/>
    <property type="match status" value="1"/>
</dbReference>
<evidence type="ECO:0000256" key="7">
    <source>
        <dbReference type="ARBA" id="ARBA00023295"/>
    </source>
</evidence>
<dbReference type="InterPro" id="IPR017853">
    <property type="entry name" value="GH"/>
</dbReference>
<dbReference type="EMBL" id="JARKIF010000012">
    <property type="protein sequence ID" value="KAJ7625938.1"/>
    <property type="molecule type" value="Genomic_DNA"/>
</dbReference>
<dbReference type="InterPro" id="IPR010720">
    <property type="entry name" value="Alpha-L-AF_C"/>
</dbReference>
<comment type="catalytic activity">
    <reaction evidence="1">
        <text>Hydrolysis of terminal non-reducing alpha-L-arabinofuranoside residues in alpha-L-arabinosides.</text>
        <dbReference type="EC" id="3.2.1.55"/>
    </reaction>
</comment>
<organism evidence="10 11">
    <name type="scientific">Roridomyces roridus</name>
    <dbReference type="NCBI Taxonomy" id="1738132"/>
    <lineage>
        <taxon>Eukaryota</taxon>
        <taxon>Fungi</taxon>
        <taxon>Dikarya</taxon>
        <taxon>Basidiomycota</taxon>
        <taxon>Agaricomycotina</taxon>
        <taxon>Agaricomycetes</taxon>
        <taxon>Agaricomycetidae</taxon>
        <taxon>Agaricales</taxon>
        <taxon>Marasmiineae</taxon>
        <taxon>Mycenaceae</taxon>
        <taxon>Roridomyces</taxon>
    </lineage>
</organism>
<name>A0AAD7BN57_9AGAR</name>
<comment type="function">
    <text evidence="8">Alpha-L-arabinofuranosidase involved in the degradation of arabinoxylan, a major component of plant hemicellulose. Acts only on small linear 1,5-alpha-linked L-arabinofuranosyl oligosaccharides.</text>
</comment>
<dbReference type="Gene3D" id="3.20.20.80">
    <property type="entry name" value="Glycosidases"/>
    <property type="match status" value="1"/>
</dbReference>
<dbReference type="InterPro" id="IPR013780">
    <property type="entry name" value="Glyco_hydro_b"/>
</dbReference>
<keyword evidence="11" id="KW-1185">Reference proteome</keyword>
<dbReference type="GO" id="GO:0046556">
    <property type="term" value="F:alpha-L-arabinofuranosidase activity"/>
    <property type="evidence" value="ECO:0007669"/>
    <property type="project" value="UniProtKB-EC"/>
</dbReference>
<dbReference type="GO" id="GO:0000272">
    <property type="term" value="P:polysaccharide catabolic process"/>
    <property type="evidence" value="ECO:0007669"/>
    <property type="project" value="TreeGrafter"/>
</dbReference>
<evidence type="ECO:0000256" key="5">
    <source>
        <dbReference type="ARBA" id="ARBA00022801"/>
    </source>
</evidence>
<evidence type="ECO:0000256" key="1">
    <source>
        <dbReference type="ARBA" id="ARBA00001462"/>
    </source>
</evidence>
<dbReference type="PANTHER" id="PTHR43576">
    <property type="entry name" value="ALPHA-L-ARABINOFURANOSIDASE C-RELATED"/>
    <property type="match status" value="1"/>
</dbReference>
<proteinExistence type="inferred from homology"/>
<dbReference type="Proteomes" id="UP001221142">
    <property type="component" value="Unassembled WGS sequence"/>
</dbReference>
<evidence type="ECO:0000313" key="10">
    <source>
        <dbReference type="EMBL" id="KAJ7625938.1"/>
    </source>
</evidence>
<evidence type="ECO:0000256" key="8">
    <source>
        <dbReference type="ARBA" id="ARBA00037415"/>
    </source>
</evidence>
<dbReference type="EC" id="3.2.1.55" evidence="4"/>
<dbReference type="InterPro" id="IPR055235">
    <property type="entry name" value="ASD1_cat"/>
</dbReference>
<dbReference type="Gene3D" id="2.60.40.1180">
    <property type="entry name" value="Golgi alpha-mannosidase II"/>
    <property type="match status" value="1"/>
</dbReference>
<feature type="domain" description="Alpha-L-arabinofuranosidase C-terminal" evidence="9">
    <location>
        <begin position="286"/>
        <end position="494"/>
    </location>
</feature>
<dbReference type="SUPFAM" id="SSF51011">
    <property type="entry name" value="Glycosyl hydrolase domain"/>
    <property type="match status" value="1"/>
</dbReference>
<dbReference type="Pfam" id="PF06964">
    <property type="entry name" value="Alpha-L-AF_C"/>
    <property type="match status" value="1"/>
</dbReference>
<evidence type="ECO:0000256" key="3">
    <source>
        <dbReference type="ARBA" id="ARBA00007186"/>
    </source>
</evidence>
<keyword evidence="6" id="KW-0119">Carbohydrate metabolism</keyword>
<protein>
    <recommendedName>
        <fullName evidence="4">non-reducing end alpha-L-arabinofuranosidase</fullName>
        <ecNumber evidence="4">3.2.1.55</ecNumber>
    </recommendedName>
</protein>
<dbReference type="PANTHER" id="PTHR43576:SF3">
    <property type="entry name" value="ALPHA-L-ARABINOFURANOSIDASE C"/>
    <property type="match status" value="1"/>
</dbReference>
<dbReference type="AlphaFoldDB" id="A0AAD7BN57"/>
<dbReference type="GO" id="GO:0046373">
    <property type="term" value="P:L-arabinose metabolic process"/>
    <property type="evidence" value="ECO:0007669"/>
    <property type="project" value="InterPro"/>
</dbReference>
<evidence type="ECO:0000256" key="4">
    <source>
        <dbReference type="ARBA" id="ARBA00012670"/>
    </source>
</evidence>
<dbReference type="SUPFAM" id="SSF51445">
    <property type="entry name" value="(Trans)glycosidases"/>
    <property type="match status" value="1"/>
</dbReference>
<evidence type="ECO:0000259" key="9">
    <source>
        <dbReference type="SMART" id="SM00813"/>
    </source>
</evidence>
<reference evidence="10" key="1">
    <citation type="submission" date="2023-03" db="EMBL/GenBank/DDBJ databases">
        <title>Massive genome expansion in bonnet fungi (Mycena s.s.) driven by repeated elements and novel gene families across ecological guilds.</title>
        <authorList>
            <consortium name="Lawrence Berkeley National Laboratory"/>
            <person name="Harder C.B."/>
            <person name="Miyauchi S."/>
            <person name="Viragh M."/>
            <person name="Kuo A."/>
            <person name="Thoen E."/>
            <person name="Andreopoulos B."/>
            <person name="Lu D."/>
            <person name="Skrede I."/>
            <person name="Drula E."/>
            <person name="Henrissat B."/>
            <person name="Morin E."/>
            <person name="Kohler A."/>
            <person name="Barry K."/>
            <person name="LaButti K."/>
            <person name="Morin E."/>
            <person name="Salamov A."/>
            <person name="Lipzen A."/>
            <person name="Mereny Z."/>
            <person name="Hegedus B."/>
            <person name="Baldrian P."/>
            <person name="Stursova M."/>
            <person name="Weitz H."/>
            <person name="Taylor A."/>
            <person name="Grigoriev I.V."/>
            <person name="Nagy L.G."/>
            <person name="Martin F."/>
            <person name="Kauserud H."/>
        </authorList>
    </citation>
    <scope>NUCLEOTIDE SEQUENCE</scope>
    <source>
        <strain evidence="10">9284</strain>
    </source>
</reference>
<keyword evidence="5 10" id="KW-0378">Hydrolase</keyword>
<sequence>MSPSIHIDPARHVAPVDPRIYSGFTEHMGRCIYGGIYDPDNVNGLVDTNGFRTDVLDALKELKVPVVRYPGGNFVSSYRWQDGIGPRENRPRRPELAWLTEESNQFGTDEFIQWCRLLGAEPYICLNMGTGTLEDALAWLEYCNSSANTHYANLRRKNGHADPYGVKYWSLGNEVWGPWQVGQMNAEDYSKKAYQWAKALRLLDPSIQVISCGETGFADWDRITLKTLAPVVDMHSIHLYTVSQGNHDVNVMGPAAAEKGIEISKALIELAKIEAGIDKEITVCFDEWNVWDPVRAPGEKGAEEHYDLSDALAVASWLNVFVRKADVVKMACIAQSVNVISPIITSPTGLFKQTTYYPLHLFATLMQGTSLSLHISAPDPESDTYTGPTVPTFVANLAKHTPPASLPTKWIDISGVLSPSGQEIRVALVNRHKTTAWDVPIIFGPNAEVGSKVTVHEVWSADLGERNGFTEGEKVRTVVREEEWKGVYHAKAHSFQVLVFTLV</sequence>
<evidence type="ECO:0000256" key="6">
    <source>
        <dbReference type="ARBA" id="ARBA00023277"/>
    </source>
</evidence>